<organism evidence="6 7">
    <name type="scientific">Haloferula chungangensis</name>
    <dbReference type="NCBI Taxonomy" id="1048331"/>
    <lineage>
        <taxon>Bacteria</taxon>
        <taxon>Pseudomonadati</taxon>
        <taxon>Verrucomicrobiota</taxon>
        <taxon>Verrucomicrobiia</taxon>
        <taxon>Verrucomicrobiales</taxon>
        <taxon>Verrucomicrobiaceae</taxon>
        <taxon>Haloferula</taxon>
    </lineage>
</organism>
<dbReference type="EMBL" id="JBHTBS010000010">
    <property type="protein sequence ID" value="MFC7338822.1"/>
    <property type="molecule type" value="Genomic_DNA"/>
</dbReference>
<dbReference type="PANTHER" id="PTHR33546:SF1">
    <property type="entry name" value="LARGE, MULTIFUNCTIONAL SECRETED PROTEIN"/>
    <property type="match status" value="1"/>
</dbReference>
<dbReference type="SUPFAM" id="SSF48371">
    <property type="entry name" value="ARM repeat"/>
    <property type="match status" value="1"/>
</dbReference>
<dbReference type="NCBIfam" id="TIGR02603">
    <property type="entry name" value="CxxCH_TIGR02603"/>
    <property type="match status" value="1"/>
</dbReference>
<keyword evidence="3 4" id="KW-0408">Iron</keyword>
<keyword evidence="1 4" id="KW-0349">Heme</keyword>
<evidence type="ECO:0000259" key="5">
    <source>
        <dbReference type="PROSITE" id="PS51007"/>
    </source>
</evidence>
<dbReference type="InterPro" id="IPR055557">
    <property type="entry name" value="DUF7133"/>
</dbReference>
<evidence type="ECO:0000313" key="7">
    <source>
        <dbReference type="Proteomes" id="UP001596472"/>
    </source>
</evidence>
<dbReference type="Gene3D" id="1.10.760.10">
    <property type="entry name" value="Cytochrome c-like domain"/>
    <property type="match status" value="1"/>
</dbReference>
<dbReference type="Gene3D" id="1.25.10.10">
    <property type="entry name" value="Leucine-rich Repeat Variant"/>
    <property type="match status" value="1"/>
</dbReference>
<evidence type="ECO:0000256" key="1">
    <source>
        <dbReference type="ARBA" id="ARBA00022617"/>
    </source>
</evidence>
<keyword evidence="7" id="KW-1185">Reference proteome</keyword>
<dbReference type="InterPro" id="IPR011042">
    <property type="entry name" value="6-blade_b-propeller_TolB-like"/>
</dbReference>
<dbReference type="InterPro" id="IPR011989">
    <property type="entry name" value="ARM-like"/>
</dbReference>
<dbReference type="InterPro" id="IPR011041">
    <property type="entry name" value="Quinoprot_gluc/sorb_DH_b-prop"/>
</dbReference>
<evidence type="ECO:0000313" key="6">
    <source>
        <dbReference type="EMBL" id="MFC7338822.1"/>
    </source>
</evidence>
<dbReference type="InterPro" id="IPR009056">
    <property type="entry name" value="Cyt_c-like_dom"/>
</dbReference>
<name>A0ABW2LCV3_9BACT</name>
<dbReference type="Proteomes" id="UP001596472">
    <property type="component" value="Unassembled WGS sequence"/>
</dbReference>
<keyword evidence="2 4" id="KW-0479">Metal-binding</keyword>
<dbReference type="Gene3D" id="2.120.10.30">
    <property type="entry name" value="TolB, C-terminal domain"/>
    <property type="match status" value="1"/>
</dbReference>
<dbReference type="Pfam" id="PF23500">
    <property type="entry name" value="DUF7133"/>
    <property type="match status" value="1"/>
</dbReference>
<dbReference type="InterPro" id="IPR036909">
    <property type="entry name" value="Cyt_c-like_dom_sf"/>
</dbReference>
<protein>
    <submittedName>
        <fullName evidence="6">Heme-binding domain-containing protein</fullName>
    </submittedName>
</protein>
<dbReference type="PANTHER" id="PTHR33546">
    <property type="entry name" value="LARGE, MULTIFUNCTIONAL SECRETED PROTEIN-RELATED"/>
    <property type="match status" value="1"/>
</dbReference>
<accession>A0ABW2LCV3</accession>
<evidence type="ECO:0000256" key="4">
    <source>
        <dbReference type="PROSITE-ProRule" id="PRU00433"/>
    </source>
</evidence>
<dbReference type="SUPFAM" id="SSF50952">
    <property type="entry name" value="Soluble quinoprotein glucose dehydrogenase"/>
    <property type="match status" value="1"/>
</dbReference>
<dbReference type="SUPFAM" id="SSF46626">
    <property type="entry name" value="Cytochrome c"/>
    <property type="match status" value="1"/>
</dbReference>
<evidence type="ECO:0000256" key="3">
    <source>
        <dbReference type="ARBA" id="ARBA00023004"/>
    </source>
</evidence>
<dbReference type="RefSeq" id="WP_379714695.1">
    <property type="nucleotide sequence ID" value="NZ_JBHTBS010000010.1"/>
</dbReference>
<dbReference type="PROSITE" id="PS51007">
    <property type="entry name" value="CYTC"/>
    <property type="match status" value="1"/>
</dbReference>
<reference evidence="7" key="1">
    <citation type="journal article" date="2019" name="Int. J. Syst. Evol. Microbiol.">
        <title>The Global Catalogue of Microorganisms (GCM) 10K type strain sequencing project: providing services to taxonomists for standard genome sequencing and annotation.</title>
        <authorList>
            <consortium name="The Broad Institute Genomics Platform"/>
            <consortium name="The Broad Institute Genome Sequencing Center for Infectious Disease"/>
            <person name="Wu L."/>
            <person name="Ma J."/>
        </authorList>
    </citation>
    <scope>NUCLEOTIDE SEQUENCE [LARGE SCALE GENOMIC DNA]</scope>
    <source>
        <strain evidence="7">CGMCC 4.1467</strain>
    </source>
</reference>
<dbReference type="InterPro" id="IPR016024">
    <property type="entry name" value="ARM-type_fold"/>
</dbReference>
<evidence type="ECO:0000256" key="2">
    <source>
        <dbReference type="ARBA" id="ARBA00022723"/>
    </source>
</evidence>
<sequence length="1009" mass="110402">MKVPLFAITLTSFCHADPEGFEMTIFAKPFQVEYPTALTAAADGTVYVSADRNGSLGKDKEVGKVVSCRDTDGDGKADEFFDFVPKIDSPRGGHFVGDTLYLIHPPFLSSFRDTNGDGVSDEHKVLLENIGFGLNHPRGSDHTTNGCRMGIDGWLYIAVGDFGMEGTRGTDGRVVTLHGGGVARVRPDGSQLEVYSYHTRNNCDVAISPYLDMFTRDNTNDGKGWDTRVHHFTNGSEHGYPRLYKNFTSEAVKPLLDVGGGSGTGALYLHEPGFPGEMGDQLYTCDWTTGKIYKHALEPFEASFKAEQEDFMTLARAVDMDVDGESHLYVCDWRGGRFVYAGEGVKVGLVQRLTMPGMKVEAWPDLAKMGDADLVKQVAHRSAVRRLEAQRELLKRGGKPAVADGLVALIKDGELPLYSRVAAIFTFKQLDGAEANAALLENVGDEAIREFVLRAVADRKDQLEGVPSDAFVRGLKDANPRVRLQAVIGLQRLGAKDAASELIALGSETWEERLSLGAGEDYRIPHATVQALAGLEAWEACLEAASDPATRAVALQALQLMHTDEVVSGLENLLVKEEVDESLRFDLVKTLARLFYTEGEWDKKDWWGTRPDDRGPYFLVSEWSGTPKVKTILERAFAKAPKSEHGRLIEVMAKNRIDISALELGERDPLMMALGSTELSQGNIALLTSAALDADRPWEVRLRCYRSLGRGDAAEVLRNRIEILSKWLQEEALGEVAEREVTDFISSPALILEIKTLHQVAVKEDDQMSRIAWRALLSFSQSPLAKEMFREQALKLVKNNPRQVGFFLALQDLKLTGFDEQIAAAIDSDNDTLIQEAKRTKEMLASTAASGGKIVAELDAAEVMKAAMEGKGDVANGATLFNRQGCIACHAIDQAAVQKGPYLGSAGSGFTRDYLIESILDPNAVVAQGFQTELLTLKDGSVKMGFVTRDEDGVLEIRDIAGIATEVKIADIAKRDHQSTSMMPPGLASNLTLGEFVDLVEYLASLKVN</sequence>
<proteinExistence type="predicted"/>
<dbReference type="InterPro" id="IPR013427">
    <property type="entry name" value="Haem-bd_dom_put"/>
</dbReference>
<gene>
    <name evidence="6" type="ORF">ACFQY0_16620</name>
</gene>
<comment type="caution">
    <text evidence="6">The sequence shown here is derived from an EMBL/GenBank/DDBJ whole genome shotgun (WGS) entry which is preliminary data.</text>
</comment>
<feature type="domain" description="Cytochrome c" evidence="5">
    <location>
        <begin position="872"/>
        <end position="1007"/>
    </location>
</feature>